<evidence type="ECO:0000313" key="2">
    <source>
        <dbReference type="EMBL" id="GLW56894.1"/>
    </source>
</evidence>
<dbReference type="OrthoDB" id="3868558at2"/>
<feature type="transmembrane region" description="Helical" evidence="1">
    <location>
        <begin position="6"/>
        <end position="24"/>
    </location>
</feature>
<dbReference type="AlphaFoldDB" id="A0A9W6UQ98"/>
<keyword evidence="1" id="KW-0812">Transmembrane</keyword>
<dbReference type="RefSeq" id="WP_033252161.1">
    <property type="nucleotide sequence ID" value="NZ_BSRX01000031.1"/>
</dbReference>
<protein>
    <submittedName>
        <fullName evidence="2">Uncharacterized protein</fullName>
    </submittedName>
</protein>
<dbReference type="Proteomes" id="UP001165143">
    <property type="component" value="Unassembled WGS sequence"/>
</dbReference>
<name>A0A9W6UQ98_9ACTN</name>
<accession>A0A9W6UQ98</accession>
<evidence type="ECO:0000256" key="1">
    <source>
        <dbReference type="SAM" id="Phobius"/>
    </source>
</evidence>
<keyword evidence="1" id="KW-1133">Transmembrane helix</keyword>
<comment type="caution">
    <text evidence="2">The sequence shown here is derived from an EMBL/GenBank/DDBJ whole genome shotgun (WGS) entry which is preliminary data.</text>
</comment>
<keyword evidence="1" id="KW-0472">Membrane</keyword>
<proteinExistence type="predicted"/>
<gene>
    <name evidence="2" type="ORF">Kpho01_49050</name>
</gene>
<feature type="transmembrane region" description="Helical" evidence="1">
    <location>
        <begin position="55"/>
        <end position="77"/>
    </location>
</feature>
<evidence type="ECO:0000313" key="3">
    <source>
        <dbReference type="Proteomes" id="UP001165143"/>
    </source>
</evidence>
<sequence>MGVWQTVGLVVIPVLAGWSALRIVARQGARALDYLSALFWSGVAVGLGLGDGPGWLLAAGCVTAVATVLAHLVVVAARRMNQPLVAVDPEAFRARLLAACTADGPPEALLTGVGPDGTVTVWGLEAVGIGRERHHLGGACGSCLLEEFVTGLAVNGEEAVEQYRAQLCRRANQLFLLRRGVISGDWTAELRPVQGFKAPYEYAPCRVHRH</sequence>
<feature type="transmembrane region" description="Helical" evidence="1">
    <location>
        <begin position="31"/>
        <end position="49"/>
    </location>
</feature>
<reference evidence="2" key="1">
    <citation type="submission" date="2023-02" db="EMBL/GenBank/DDBJ databases">
        <title>Kitasatospora phosalacinea NBRC 14362.</title>
        <authorList>
            <person name="Ichikawa N."/>
            <person name="Sato H."/>
            <person name="Tonouchi N."/>
        </authorList>
    </citation>
    <scope>NUCLEOTIDE SEQUENCE</scope>
    <source>
        <strain evidence="2">NBRC 14362</strain>
    </source>
</reference>
<dbReference type="EMBL" id="BSRX01000031">
    <property type="protein sequence ID" value="GLW56894.1"/>
    <property type="molecule type" value="Genomic_DNA"/>
</dbReference>
<organism evidence="2 3">
    <name type="scientific">Kitasatospora phosalacinea</name>
    <dbReference type="NCBI Taxonomy" id="2065"/>
    <lineage>
        <taxon>Bacteria</taxon>
        <taxon>Bacillati</taxon>
        <taxon>Actinomycetota</taxon>
        <taxon>Actinomycetes</taxon>
        <taxon>Kitasatosporales</taxon>
        <taxon>Streptomycetaceae</taxon>
        <taxon>Kitasatospora</taxon>
    </lineage>
</organism>